<gene>
    <name evidence="2" type="ORF">ROA7023_01512</name>
</gene>
<dbReference type="EMBL" id="FWFZ01000006">
    <property type="protein sequence ID" value="SLN39480.1"/>
    <property type="molecule type" value="Genomic_DNA"/>
</dbReference>
<dbReference type="Proteomes" id="UP000193900">
    <property type="component" value="Unassembled WGS sequence"/>
</dbReference>
<dbReference type="AlphaFoldDB" id="A0A1Y5SGC0"/>
<protein>
    <recommendedName>
        <fullName evidence="1">Anti-sigma factor NepR domain-containing protein</fullName>
    </recommendedName>
</protein>
<dbReference type="RefSeq" id="WP_159458457.1">
    <property type="nucleotide sequence ID" value="NZ_FWFZ01000006.1"/>
</dbReference>
<dbReference type="Pfam" id="PF18557">
    <property type="entry name" value="NepR"/>
    <property type="match status" value="1"/>
</dbReference>
<feature type="domain" description="Anti-sigma factor NepR" evidence="1">
    <location>
        <begin position="11"/>
        <end position="42"/>
    </location>
</feature>
<name>A0A1Y5SGC0_9RHOB</name>
<organism evidence="2 3">
    <name type="scientific">Roseisalinus antarcticus</name>
    <dbReference type="NCBI Taxonomy" id="254357"/>
    <lineage>
        <taxon>Bacteria</taxon>
        <taxon>Pseudomonadati</taxon>
        <taxon>Pseudomonadota</taxon>
        <taxon>Alphaproteobacteria</taxon>
        <taxon>Rhodobacterales</taxon>
        <taxon>Roseobacteraceae</taxon>
        <taxon>Roseisalinus</taxon>
    </lineage>
</organism>
<evidence type="ECO:0000313" key="3">
    <source>
        <dbReference type="Proteomes" id="UP000193900"/>
    </source>
</evidence>
<reference evidence="2 3" key="1">
    <citation type="submission" date="2017-03" db="EMBL/GenBank/DDBJ databases">
        <authorList>
            <person name="Afonso C.L."/>
            <person name="Miller P.J."/>
            <person name="Scott M.A."/>
            <person name="Spackman E."/>
            <person name="Goraichik I."/>
            <person name="Dimitrov K.M."/>
            <person name="Suarez D.L."/>
            <person name="Swayne D.E."/>
        </authorList>
    </citation>
    <scope>NUCLEOTIDE SEQUENCE [LARGE SCALE GENOMIC DNA]</scope>
    <source>
        <strain evidence="2 3">CECT 7023</strain>
    </source>
</reference>
<evidence type="ECO:0000313" key="2">
    <source>
        <dbReference type="EMBL" id="SLN39480.1"/>
    </source>
</evidence>
<dbReference type="InterPro" id="IPR041649">
    <property type="entry name" value="NepR"/>
</dbReference>
<accession>A0A1Y5SGC0</accession>
<sequence>MTKGREDSGNIDAHLKRAFEQIQSDPLPERLLGLLDDLRKQDAEGRQKPVHDENDG</sequence>
<keyword evidence="3" id="KW-1185">Reference proteome</keyword>
<evidence type="ECO:0000259" key="1">
    <source>
        <dbReference type="Pfam" id="PF18557"/>
    </source>
</evidence>
<proteinExistence type="predicted"/>